<gene>
    <name evidence="1" type="ORF">CR194_03600</name>
</gene>
<dbReference type="RefSeq" id="WP_110608259.1">
    <property type="nucleotide sequence ID" value="NZ_PDOD01000001.1"/>
</dbReference>
<keyword evidence="2" id="KW-1185">Reference proteome</keyword>
<protein>
    <submittedName>
        <fullName evidence="1">Gas vesicle protein GvpU</fullName>
    </submittedName>
</protein>
<proteinExistence type="predicted"/>
<accession>A0A323TLK1</accession>
<dbReference type="NCBIfam" id="NF041667">
    <property type="entry name" value="GvpU"/>
    <property type="match status" value="1"/>
</dbReference>
<reference evidence="1 2" key="1">
    <citation type="submission" date="2017-10" db="EMBL/GenBank/DDBJ databases">
        <title>Bacillus sp. nov., a halophilic bacterium isolated from a Keqin Lake.</title>
        <authorList>
            <person name="Wang H."/>
        </authorList>
    </citation>
    <scope>NUCLEOTIDE SEQUENCE [LARGE SCALE GENOMIC DNA]</scope>
    <source>
        <strain evidence="1 2">KQ-12</strain>
    </source>
</reference>
<dbReference type="Proteomes" id="UP000248214">
    <property type="component" value="Unassembled WGS sequence"/>
</dbReference>
<name>A0A323TLK1_9BACI</name>
<dbReference type="AlphaFoldDB" id="A0A323TLK1"/>
<sequence length="130" mass="14392">MSDKPMNTDVDTVLQLLIETANTKNYSFDITLNVKGTVVTGTVIAAKDYLEKLSKEFSQEDEVEKEINDKLQSAVDALEEEEEPSANYVHLEEAKLFSESGKSLPSEGSVLWRGKLNDVDGFFLGKVTAD</sequence>
<evidence type="ECO:0000313" key="2">
    <source>
        <dbReference type="Proteomes" id="UP000248214"/>
    </source>
</evidence>
<organism evidence="1 2">
    <name type="scientific">Salipaludibacillus keqinensis</name>
    <dbReference type="NCBI Taxonomy" id="2045207"/>
    <lineage>
        <taxon>Bacteria</taxon>
        <taxon>Bacillati</taxon>
        <taxon>Bacillota</taxon>
        <taxon>Bacilli</taxon>
        <taxon>Bacillales</taxon>
        <taxon>Bacillaceae</taxon>
    </lineage>
</organism>
<comment type="caution">
    <text evidence="1">The sequence shown here is derived from an EMBL/GenBank/DDBJ whole genome shotgun (WGS) entry which is preliminary data.</text>
</comment>
<dbReference type="EMBL" id="PDOD01000001">
    <property type="protein sequence ID" value="PYZ94627.1"/>
    <property type="molecule type" value="Genomic_DNA"/>
</dbReference>
<dbReference type="InterPro" id="IPR049644">
    <property type="entry name" value="GvpU-like"/>
</dbReference>
<evidence type="ECO:0000313" key="1">
    <source>
        <dbReference type="EMBL" id="PYZ94627.1"/>
    </source>
</evidence>
<dbReference type="OrthoDB" id="2404709at2"/>